<reference evidence="2" key="1">
    <citation type="submission" date="2014-09" db="EMBL/GenBank/DDBJ databases">
        <authorList>
            <person name="Magalhaes I.L.F."/>
            <person name="Oliveira U."/>
            <person name="Santos F.R."/>
            <person name="Vidigal T.H.D.A."/>
            <person name="Brescovit A.D."/>
            <person name="Santos A.J."/>
        </authorList>
    </citation>
    <scope>NUCLEOTIDE SEQUENCE</scope>
    <source>
        <tissue evidence="2">Shoot tissue taken approximately 20 cm above the soil surface</tissue>
    </source>
</reference>
<sequence length="72" mass="7342">MEGGVDGAGEEAVGDADGARRRRRPQRRCGTRATATVGRCRRAQGGPLAGPPGQARTAVTPLASSRRAAAKS</sequence>
<reference evidence="2" key="2">
    <citation type="journal article" date="2015" name="Data Brief">
        <title>Shoot transcriptome of the giant reed, Arundo donax.</title>
        <authorList>
            <person name="Barrero R.A."/>
            <person name="Guerrero F.D."/>
            <person name="Moolhuijzen P."/>
            <person name="Goolsby J.A."/>
            <person name="Tidwell J."/>
            <person name="Bellgard S.E."/>
            <person name="Bellgard M.I."/>
        </authorList>
    </citation>
    <scope>NUCLEOTIDE SEQUENCE</scope>
    <source>
        <tissue evidence="2">Shoot tissue taken approximately 20 cm above the soil surface</tissue>
    </source>
</reference>
<proteinExistence type="predicted"/>
<feature type="compositionally biased region" description="Basic residues" evidence="1">
    <location>
        <begin position="20"/>
        <end position="30"/>
    </location>
</feature>
<organism evidence="2">
    <name type="scientific">Arundo donax</name>
    <name type="common">Giant reed</name>
    <name type="synonym">Donax arundinaceus</name>
    <dbReference type="NCBI Taxonomy" id="35708"/>
    <lineage>
        <taxon>Eukaryota</taxon>
        <taxon>Viridiplantae</taxon>
        <taxon>Streptophyta</taxon>
        <taxon>Embryophyta</taxon>
        <taxon>Tracheophyta</taxon>
        <taxon>Spermatophyta</taxon>
        <taxon>Magnoliopsida</taxon>
        <taxon>Liliopsida</taxon>
        <taxon>Poales</taxon>
        <taxon>Poaceae</taxon>
        <taxon>PACMAD clade</taxon>
        <taxon>Arundinoideae</taxon>
        <taxon>Arundineae</taxon>
        <taxon>Arundo</taxon>
    </lineage>
</organism>
<dbReference type="AlphaFoldDB" id="A0A0A9Q1G9"/>
<evidence type="ECO:0000313" key="2">
    <source>
        <dbReference type="EMBL" id="JAD50554.1"/>
    </source>
</evidence>
<feature type="region of interest" description="Disordered" evidence="1">
    <location>
        <begin position="1"/>
        <end position="72"/>
    </location>
</feature>
<name>A0A0A9Q1G9_ARUDO</name>
<dbReference type="EMBL" id="GBRH01247341">
    <property type="protein sequence ID" value="JAD50554.1"/>
    <property type="molecule type" value="Transcribed_RNA"/>
</dbReference>
<evidence type="ECO:0000256" key="1">
    <source>
        <dbReference type="SAM" id="MobiDB-lite"/>
    </source>
</evidence>
<accession>A0A0A9Q1G9</accession>
<protein>
    <submittedName>
        <fullName evidence="2">Uncharacterized protein</fullName>
    </submittedName>
</protein>
<feature type="compositionally biased region" description="Low complexity" evidence="1">
    <location>
        <begin position="43"/>
        <end position="56"/>
    </location>
</feature>